<proteinExistence type="inferred from homology"/>
<keyword evidence="10" id="KW-1185">Reference proteome</keyword>
<dbReference type="PRINTS" id="PR00463">
    <property type="entry name" value="EP450I"/>
</dbReference>
<dbReference type="InterPro" id="IPR001128">
    <property type="entry name" value="Cyt_P450"/>
</dbReference>
<keyword evidence="8" id="KW-0812">Transmembrane</keyword>
<keyword evidence="8" id="KW-0472">Membrane</keyword>
<dbReference type="Pfam" id="PF00067">
    <property type="entry name" value="p450"/>
    <property type="match status" value="1"/>
</dbReference>
<reference evidence="9 10" key="1">
    <citation type="submission" date="2023-08" db="EMBL/GenBank/DDBJ databases">
        <title>Black Yeasts Isolated from many extreme environments.</title>
        <authorList>
            <person name="Coleine C."/>
            <person name="Stajich J.E."/>
            <person name="Selbmann L."/>
        </authorList>
    </citation>
    <scope>NUCLEOTIDE SEQUENCE [LARGE SCALE GENOMIC DNA]</scope>
    <source>
        <strain evidence="9 10">CCFEE 6328</strain>
    </source>
</reference>
<comment type="cofactor">
    <cofactor evidence="1">
        <name>heme</name>
        <dbReference type="ChEBI" id="CHEBI:30413"/>
    </cofactor>
</comment>
<evidence type="ECO:0000256" key="3">
    <source>
        <dbReference type="ARBA" id="ARBA00022617"/>
    </source>
</evidence>
<evidence type="ECO:0000256" key="7">
    <source>
        <dbReference type="ARBA" id="ARBA00023033"/>
    </source>
</evidence>
<protein>
    <submittedName>
        <fullName evidence="9">Uncharacterized protein</fullName>
    </submittedName>
</protein>
<evidence type="ECO:0000256" key="4">
    <source>
        <dbReference type="ARBA" id="ARBA00022723"/>
    </source>
</evidence>
<evidence type="ECO:0000256" key="5">
    <source>
        <dbReference type="ARBA" id="ARBA00023002"/>
    </source>
</evidence>
<name>A0ABR0J9T7_9EURO</name>
<accession>A0ABR0J9T7</accession>
<dbReference type="Proteomes" id="UP001345691">
    <property type="component" value="Unassembled WGS sequence"/>
</dbReference>
<comment type="caution">
    <text evidence="9">The sequence shown here is derived from an EMBL/GenBank/DDBJ whole genome shotgun (WGS) entry which is preliminary data.</text>
</comment>
<keyword evidence="6" id="KW-0408">Iron</keyword>
<dbReference type="InterPro" id="IPR050121">
    <property type="entry name" value="Cytochrome_P450_monoxygenase"/>
</dbReference>
<keyword evidence="5" id="KW-0560">Oxidoreductase</keyword>
<dbReference type="Gene3D" id="1.10.630.10">
    <property type="entry name" value="Cytochrome P450"/>
    <property type="match status" value="1"/>
</dbReference>
<keyword evidence="7" id="KW-0503">Monooxygenase</keyword>
<sequence length="543" mass="61300">MAIPSVLSMLPALAAAVVLCIFTVAIYRLYFHPLAKYPGPTFGKLSQWPEARSAWQGRRHLDLYLLHEIYGDVVRFSPDKLSFRTVGALQDIYTDRRANVIKTGWTATGLRINPGITTHSLSDRELHAKRRRLLNNAFSDSALRNLEPYLLEAVREWCDHLSKSRDDDGSSGWSEERDMNTWSTLFVVDVFGDLCFGAQFGAMKKGSSYILELLMSSLRFQQCLSFLPVRELLFPFMTPRILKATGNKTFKQRTMYREDVGKLVHERFALEKANAEKSPDEQRKDLFHYLMQAKDPKTGEVFKPQDLVGEAALLLGAGSDTSSTTLSGCFWYLMRSPRVLKRLQDEVRSSFDDVEDIRWGTALSSLSYLRACIDLALRIAPSVPGYLDRLVLAGGAVIDGHSVPEGTVVGVTHYAIHHNPEYYSRPFEFLPERWIAGRESSVVTGFDVTPESVEVAKSAFHAFLSGPRSCVGKNMAYMELSIAIARVIWLFDIRLKQGDHSGEGRPGWEPGRERVGEYQLKDWLIADREGPVLEFKKSEISQV</sequence>
<evidence type="ECO:0000313" key="9">
    <source>
        <dbReference type="EMBL" id="KAK5059336.1"/>
    </source>
</evidence>
<keyword evidence="3" id="KW-0349">Heme</keyword>
<evidence type="ECO:0000256" key="6">
    <source>
        <dbReference type="ARBA" id="ARBA00023004"/>
    </source>
</evidence>
<dbReference type="PRINTS" id="PR00385">
    <property type="entry name" value="P450"/>
</dbReference>
<dbReference type="PANTHER" id="PTHR24305:SF237">
    <property type="entry name" value="CYTOCHROME P450 MONOOXYGENASE ATNE-RELATED"/>
    <property type="match status" value="1"/>
</dbReference>
<evidence type="ECO:0000256" key="1">
    <source>
        <dbReference type="ARBA" id="ARBA00001971"/>
    </source>
</evidence>
<evidence type="ECO:0000256" key="2">
    <source>
        <dbReference type="ARBA" id="ARBA00010617"/>
    </source>
</evidence>
<dbReference type="SUPFAM" id="SSF48264">
    <property type="entry name" value="Cytochrome P450"/>
    <property type="match status" value="1"/>
</dbReference>
<dbReference type="EMBL" id="JAVRRF010000012">
    <property type="protein sequence ID" value="KAK5059336.1"/>
    <property type="molecule type" value="Genomic_DNA"/>
</dbReference>
<keyword evidence="8" id="KW-1133">Transmembrane helix</keyword>
<evidence type="ECO:0000313" key="10">
    <source>
        <dbReference type="Proteomes" id="UP001345691"/>
    </source>
</evidence>
<dbReference type="InterPro" id="IPR036396">
    <property type="entry name" value="Cyt_P450_sf"/>
</dbReference>
<feature type="transmembrane region" description="Helical" evidence="8">
    <location>
        <begin position="6"/>
        <end position="27"/>
    </location>
</feature>
<dbReference type="CDD" id="cd11061">
    <property type="entry name" value="CYP67-like"/>
    <property type="match status" value="1"/>
</dbReference>
<comment type="similarity">
    <text evidence="2">Belongs to the cytochrome P450 family.</text>
</comment>
<dbReference type="InterPro" id="IPR002401">
    <property type="entry name" value="Cyt_P450_E_grp-I"/>
</dbReference>
<organism evidence="9 10">
    <name type="scientific">Exophiala sideris</name>
    <dbReference type="NCBI Taxonomy" id="1016849"/>
    <lineage>
        <taxon>Eukaryota</taxon>
        <taxon>Fungi</taxon>
        <taxon>Dikarya</taxon>
        <taxon>Ascomycota</taxon>
        <taxon>Pezizomycotina</taxon>
        <taxon>Eurotiomycetes</taxon>
        <taxon>Chaetothyriomycetidae</taxon>
        <taxon>Chaetothyriales</taxon>
        <taxon>Herpotrichiellaceae</taxon>
        <taxon>Exophiala</taxon>
    </lineage>
</organism>
<dbReference type="PANTHER" id="PTHR24305">
    <property type="entry name" value="CYTOCHROME P450"/>
    <property type="match status" value="1"/>
</dbReference>
<keyword evidence="4" id="KW-0479">Metal-binding</keyword>
<gene>
    <name evidence="9" type="ORF">LTR69_005924</name>
</gene>
<evidence type="ECO:0000256" key="8">
    <source>
        <dbReference type="SAM" id="Phobius"/>
    </source>
</evidence>